<evidence type="ECO:0000256" key="4">
    <source>
        <dbReference type="ARBA" id="ARBA00022989"/>
    </source>
</evidence>
<reference evidence="7 8" key="1">
    <citation type="journal article" date="2010" name="Plant Cell">
        <title>The Chlorella variabilis NC64A genome reveals adaptation to photosymbiosis, coevolution with viruses, and cryptic sex.</title>
        <authorList>
            <person name="Blanc G."/>
            <person name="Duncan G."/>
            <person name="Agarkova I."/>
            <person name="Borodovsky M."/>
            <person name="Gurnon J."/>
            <person name="Kuo A."/>
            <person name="Lindquist E."/>
            <person name="Lucas S."/>
            <person name="Pangilinan J."/>
            <person name="Polle J."/>
            <person name="Salamov A."/>
            <person name="Terry A."/>
            <person name="Yamada T."/>
            <person name="Dunigan D.D."/>
            <person name="Grigoriev I.V."/>
            <person name="Claverie J.M."/>
            <person name="Van Etten J.L."/>
        </authorList>
    </citation>
    <scope>NUCLEOTIDE SEQUENCE [LARGE SCALE GENOMIC DNA]</scope>
    <source>
        <strain evidence="7 8">NC64A</strain>
    </source>
</reference>
<dbReference type="InParanoid" id="E1ZP42"/>
<dbReference type="PANTHER" id="PTHR11266">
    <property type="entry name" value="PEROXISOMAL MEMBRANE PROTEIN 2, PXMP2 MPV17"/>
    <property type="match status" value="1"/>
</dbReference>
<protein>
    <recommendedName>
        <fullName evidence="9">Peroxisomal membrane protein PMP22</fullName>
    </recommendedName>
</protein>
<dbReference type="PANTHER" id="PTHR11266:SF46">
    <property type="entry name" value="OS08G0566900 PROTEIN"/>
    <property type="match status" value="1"/>
</dbReference>
<dbReference type="RefSeq" id="XP_005844575.1">
    <property type="nucleotide sequence ID" value="XM_005844513.1"/>
</dbReference>
<dbReference type="Pfam" id="PF04117">
    <property type="entry name" value="Mpv17_PMP22"/>
    <property type="match status" value="1"/>
</dbReference>
<dbReference type="OMA" id="KMAIYGA"/>
<name>E1ZP42_CHLVA</name>
<keyword evidence="8" id="KW-1185">Reference proteome</keyword>
<evidence type="ECO:0000256" key="5">
    <source>
        <dbReference type="ARBA" id="ARBA00023136"/>
    </source>
</evidence>
<dbReference type="Proteomes" id="UP000008141">
    <property type="component" value="Unassembled WGS sequence"/>
</dbReference>
<keyword evidence="5" id="KW-0472">Membrane</keyword>
<dbReference type="GeneID" id="17351940"/>
<dbReference type="STRING" id="554065.E1ZP42"/>
<evidence type="ECO:0000256" key="6">
    <source>
        <dbReference type="RuleBase" id="RU363053"/>
    </source>
</evidence>
<evidence type="ECO:0000313" key="8">
    <source>
        <dbReference type="Proteomes" id="UP000008141"/>
    </source>
</evidence>
<sequence length="217" mass="23983">MSGGVLALAWRRYLQALDQKPLKTKAVTAAVLIAASDLLAQRLTSAAPTNWRRTLSMALYGFLWAGPSSHFWQHILENMFPDKSDALRSVKKVLVDQLAYGPVQNALFMAFLASVVEGRSWATTRAKLASDWPGVQRRSWRVWPVASFISQEYVPLKASWLAEEQGQPESWAGAAGAAASFLRVLWLNVVALGWTTFMILQGRTANAAVLRLKLAAR</sequence>
<evidence type="ECO:0008006" key="9">
    <source>
        <dbReference type="Google" id="ProtNLM"/>
    </source>
</evidence>
<evidence type="ECO:0000256" key="2">
    <source>
        <dbReference type="ARBA" id="ARBA00006824"/>
    </source>
</evidence>
<dbReference type="OrthoDB" id="10267969at2759"/>
<dbReference type="eggNOG" id="KOG1944">
    <property type="taxonomic scope" value="Eukaryota"/>
</dbReference>
<evidence type="ECO:0000256" key="3">
    <source>
        <dbReference type="ARBA" id="ARBA00022692"/>
    </source>
</evidence>
<dbReference type="InterPro" id="IPR007248">
    <property type="entry name" value="Mpv17_PMP22"/>
</dbReference>
<accession>E1ZP42</accession>
<evidence type="ECO:0000313" key="7">
    <source>
        <dbReference type="EMBL" id="EFN52473.1"/>
    </source>
</evidence>
<dbReference type="AlphaFoldDB" id="E1ZP42"/>
<organism evidence="8">
    <name type="scientific">Chlorella variabilis</name>
    <name type="common">Green alga</name>
    <dbReference type="NCBI Taxonomy" id="554065"/>
    <lineage>
        <taxon>Eukaryota</taxon>
        <taxon>Viridiplantae</taxon>
        <taxon>Chlorophyta</taxon>
        <taxon>core chlorophytes</taxon>
        <taxon>Trebouxiophyceae</taxon>
        <taxon>Chlorellales</taxon>
        <taxon>Chlorellaceae</taxon>
        <taxon>Chlorella clade</taxon>
        <taxon>Chlorella</taxon>
    </lineage>
</organism>
<dbReference type="GO" id="GO:0016020">
    <property type="term" value="C:membrane"/>
    <property type="evidence" value="ECO:0007669"/>
    <property type="project" value="UniProtKB-SubCell"/>
</dbReference>
<dbReference type="FunCoup" id="E1ZP42">
    <property type="interactions" value="704"/>
</dbReference>
<dbReference type="GO" id="GO:0005737">
    <property type="term" value="C:cytoplasm"/>
    <property type="evidence" value="ECO:0007669"/>
    <property type="project" value="TreeGrafter"/>
</dbReference>
<evidence type="ECO:0000256" key="1">
    <source>
        <dbReference type="ARBA" id="ARBA00004141"/>
    </source>
</evidence>
<keyword evidence="4" id="KW-1133">Transmembrane helix</keyword>
<comment type="subcellular location">
    <subcellularLocation>
        <location evidence="1">Membrane</location>
        <topology evidence="1">Multi-pass membrane protein</topology>
    </subcellularLocation>
</comment>
<keyword evidence="3" id="KW-0812">Transmembrane</keyword>
<dbReference type="EMBL" id="GL433856">
    <property type="protein sequence ID" value="EFN52473.1"/>
    <property type="molecule type" value="Genomic_DNA"/>
</dbReference>
<dbReference type="KEGG" id="cvr:CHLNCDRAFT_138820"/>
<comment type="similarity">
    <text evidence="2 6">Belongs to the peroxisomal membrane protein PXMP2/4 family.</text>
</comment>
<gene>
    <name evidence="7" type="ORF">CHLNCDRAFT_138820</name>
</gene>
<proteinExistence type="inferred from homology"/>